<dbReference type="Proteomes" id="UP001501692">
    <property type="component" value="Unassembled WGS sequence"/>
</dbReference>
<keyword evidence="1" id="KW-1133">Transmembrane helix</keyword>
<feature type="transmembrane region" description="Helical" evidence="1">
    <location>
        <begin position="5"/>
        <end position="21"/>
    </location>
</feature>
<reference evidence="3" key="1">
    <citation type="journal article" date="2019" name="Int. J. Syst. Evol. Microbiol.">
        <title>The Global Catalogue of Microorganisms (GCM) 10K type strain sequencing project: providing services to taxonomists for standard genome sequencing and annotation.</title>
        <authorList>
            <consortium name="The Broad Institute Genomics Platform"/>
            <consortium name="The Broad Institute Genome Sequencing Center for Infectious Disease"/>
            <person name="Wu L."/>
            <person name="Ma J."/>
        </authorList>
    </citation>
    <scope>NUCLEOTIDE SEQUENCE [LARGE SCALE GENOMIC DNA]</scope>
    <source>
        <strain evidence="3">JCM 18287</strain>
    </source>
</reference>
<keyword evidence="1" id="KW-0472">Membrane</keyword>
<dbReference type="EMBL" id="BAABJK010000009">
    <property type="protein sequence ID" value="GAA4975321.1"/>
    <property type="molecule type" value="Genomic_DNA"/>
</dbReference>
<feature type="transmembrane region" description="Helical" evidence="1">
    <location>
        <begin position="27"/>
        <end position="44"/>
    </location>
</feature>
<gene>
    <name evidence="2" type="ORF">GCM10023315_27510</name>
</gene>
<accession>A0ABP9HNX8</accession>
<evidence type="ECO:0000313" key="2">
    <source>
        <dbReference type="EMBL" id="GAA4975321.1"/>
    </source>
</evidence>
<organism evidence="2 3">
    <name type="scientific">Algibacter aquimarinus</name>
    <dbReference type="NCBI Taxonomy" id="1136748"/>
    <lineage>
        <taxon>Bacteria</taxon>
        <taxon>Pseudomonadati</taxon>
        <taxon>Bacteroidota</taxon>
        <taxon>Flavobacteriia</taxon>
        <taxon>Flavobacteriales</taxon>
        <taxon>Flavobacteriaceae</taxon>
        <taxon>Algibacter</taxon>
    </lineage>
</organism>
<evidence type="ECO:0000256" key="1">
    <source>
        <dbReference type="SAM" id="Phobius"/>
    </source>
</evidence>
<evidence type="ECO:0000313" key="3">
    <source>
        <dbReference type="Proteomes" id="UP001501692"/>
    </source>
</evidence>
<protein>
    <submittedName>
        <fullName evidence="2">Uncharacterized protein</fullName>
    </submittedName>
</protein>
<keyword evidence="1" id="KW-0812">Transmembrane</keyword>
<name>A0ABP9HNX8_9FLAO</name>
<comment type="caution">
    <text evidence="2">The sequence shown here is derived from an EMBL/GenBank/DDBJ whole genome shotgun (WGS) entry which is preliminary data.</text>
</comment>
<keyword evidence="3" id="KW-1185">Reference proteome</keyword>
<sequence length="63" mass="7053">MKYLNYLLILVGAIVAIYSKAGEDQNQYILIGGIVLLMVGVYRISKTIPSKNNNDNEPKKPEQ</sequence>
<proteinExistence type="predicted"/>
<dbReference type="RefSeq" id="WP_345169920.1">
    <property type="nucleotide sequence ID" value="NZ_BAABJK010000009.1"/>
</dbReference>